<name>A0ABU9VVP1_9CLOT</name>
<organism evidence="1 2">
    <name type="scientific">Anoxynatronum sibiricum</name>
    <dbReference type="NCBI Taxonomy" id="210623"/>
    <lineage>
        <taxon>Bacteria</taxon>
        <taxon>Bacillati</taxon>
        <taxon>Bacillota</taxon>
        <taxon>Clostridia</taxon>
        <taxon>Eubacteriales</taxon>
        <taxon>Clostridiaceae</taxon>
        <taxon>Anoxynatronum</taxon>
    </lineage>
</organism>
<protein>
    <submittedName>
        <fullName evidence="1">Uncharacterized protein</fullName>
    </submittedName>
</protein>
<accession>A0ABU9VVP1</accession>
<keyword evidence="2" id="KW-1185">Reference proteome</keyword>
<sequence length="101" mass="11628">MTILKDPRWISLLILLAVVLLVFAGMGDFWVGADSESLAILEEAVRRAAIQCYALEGSYPPDLDYLETHYGLIVNREAYFYHYEIIGANIMPQIRVLHRWQ</sequence>
<dbReference type="EMBL" id="JBCITM010000013">
    <property type="protein sequence ID" value="MEN1761227.1"/>
    <property type="molecule type" value="Genomic_DNA"/>
</dbReference>
<evidence type="ECO:0000313" key="1">
    <source>
        <dbReference type="EMBL" id="MEN1761227.1"/>
    </source>
</evidence>
<evidence type="ECO:0000313" key="2">
    <source>
        <dbReference type="Proteomes" id="UP001407405"/>
    </source>
</evidence>
<proteinExistence type="predicted"/>
<dbReference type="Proteomes" id="UP001407405">
    <property type="component" value="Unassembled WGS sequence"/>
</dbReference>
<reference evidence="1 2" key="1">
    <citation type="submission" date="2024-04" db="EMBL/GenBank/DDBJ databases">
        <title>Genome sequencing and metabolic network reconstruction of aminoacids and betaine degradation by Anoxynatronum sibiricum.</title>
        <authorList>
            <person name="Detkova E.N."/>
            <person name="Boltjanskaja Y.V."/>
            <person name="Mardanov A.V."/>
            <person name="Kevbrin V."/>
        </authorList>
    </citation>
    <scope>NUCLEOTIDE SEQUENCE [LARGE SCALE GENOMIC DNA]</scope>
    <source>
        <strain evidence="1 2">Z-7981</strain>
    </source>
</reference>
<gene>
    <name evidence="1" type="ORF">AAIG11_12110</name>
</gene>
<comment type="caution">
    <text evidence="1">The sequence shown here is derived from an EMBL/GenBank/DDBJ whole genome shotgun (WGS) entry which is preliminary data.</text>
</comment>
<dbReference type="RefSeq" id="WP_343186525.1">
    <property type="nucleotide sequence ID" value="NZ_JBCITM010000013.1"/>
</dbReference>